<evidence type="ECO:0000313" key="6">
    <source>
        <dbReference type="Ensembl" id="ENSOANP00000049619.1"/>
    </source>
</evidence>
<feature type="domain" description="Ig-like" evidence="5">
    <location>
        <begin position="6"/>
        <end position="114"/>
    </location>
</feature>
<evidence type="ECO:0000256" key="1">
    <source>
        <dbReference type="ARBA" id="ARBA00022859"/>
    </source>
</evidence>
<dbReference type="Proteomes" id="UP000002279">
    <property type="component" value="Unplaced"/>
</dbReference>
<dbReference type="InterPro" id="IPR036179">
    <property type="entry name" value="Ig-like_dom_sf"/>
</dbReference>
<organism evidence="6 7">
    <name type="scientific">Ornithorhynchus anatinus</name>
    <name type="common">Duckbill platypus</name>
    <dbReference type="NCBI Taxonomy" id="9258"/>
    <lineage>
        <taxon>Eukaryota</taxon>
        <taxon>Metazoa</taxon>
        <taxon>Chordata</taxon>
        <taxon>Craniata</taxon>
        <taxon>Vertebrata</taxon>
        <taxon>Euteleostomi</taxon>
        <taxon>Mammalia</taxon>
        <taxon>Monotremata</taxon>
        <taxon>Ornithorhynchidae</taxon>
        <taxon>Ornithorhynchus</taxon>
    </lineage>
</organism>
<dbReference type="GO" id="GO:0006955">
    <property type="term" value="P:immune response"/>
    <property type="evidence" value="ECO:0000318"/>
    <property type="project" value="GO_Central"/>
</dbReference>
<accession>A0A6I8P9Y5</accession>
<keyword evidence="2" id="KW-1064">Adaptive immunity</keyword>
<dbReference type="Bgee" id="ENSOANG00000042446">
    <property type="expression patterns" value="Expressed in heart and 4 other cell types or tissues"/>
</dbReference>
<keyword evidence="3" id="KW-1280">Immunoglobulin</keyword>
<dbReference type="PANTHER" id="PTHR23266">
    <property type="entry name" value="IMMUNOGLOBULIN HEAVY CHAIN"/>
    <property type="match status" value="1"/>
</dbReference>
<dbReference type="SMART" id="SM00409">
    <property type="entry name" value="IG"/>
    <property type="match status" value="1"/>
</dbReference>
<dbReference type="InterPro" id="IPR003599">
    <property type="entry name" value="Ig_sub"/>
</dbReference>
<dbReference type="OMA" id="FTFECRM"/>
<dbReference type="PROSITE" id="PS50835">
    <property type="entry name" value="IG_LIKE"/>
    <property type="match status" value="1"/>
</dbReference>
<dbReference type="InterPro" id="IPR013783">
    <property type="entry name" value="Ig-like_fold"/>
</dbReference>
<dbReference type="GO" id="GO:0019814">
    <property type="term" value="C:immunoglobulin complex"/>
    <property type="evidence" value="ECO:0000318"/>
    <property type="project" value="GO_Central"/>
</dbReference>
<evidence type="ECO:0000256" key="2">
    <source>
        <dbReference type="ARBA" id="ARBA00023130"/>
    </source>
</evidence>
<dbReference type="SUPFAM" id="SSF48726">
    <property type="entry name" value="Immunoglobulin"/>
    <property type="match status" value="1"/>
</dbReference>
<evidence type="ECO:0000256" key="3">
    <source>
        <dbReference type="ARBA" id="ARBA00043265"/>
    </source>
</evidence>
<dbReference type="InterPro" id="IPR013106">
    <property type="entry name" value="Ig_V-set"/>
</dbReference>
<dbReference type="InterPro" id="IPR007110">
    <property type="entry name" value="Ig-like_dom"/>
</dbReference>
<dbReference type="SMART" id="SM00406">
    <property type="entry name" value="IGv"/>
    <property type="match status" value="1"/>
</dbReference>
<keyword evidence="4" id="KW-0732">Signal</keyword>
<feature type="signal peptide" evidence="4">
    <location>
        <begin position="1"/>
        <end position="19"/>
    </location>
</feature>
<dbReference type="GeneTree" id="ENSGT00940000164778"/>
<protein>
    <recommendedName>
        <fullName evidence="5">Ig-like domain-containing protein</fullName>
    </recommendedName>
</protein>
<feature type="chain" id="PRO_5026258379" description="Ig-like domain-containing protein" evidence="4">
    <location>
        <begin position="20"/>
        <end position="137"/>
    </location>
</feature>
<evidence type="ECO:0000259" key="5">
    <source>
        <dbReference type="PROSITE" id="PS50835"/>
    </source>
</evidence>
<keyword evidence="7" id="KW-1185">Reference proteome</keyword>
<evidence type="ECO:0000313" key="7">
    <source>
        <dbReference type="Proteomes" id="UP000002279"/>
    </source>
</evidence>
<reference evidence="6" key="1">
    <citation type="submission" date="2025-08" db="UniProtKB">
        <authorList>
            <consortium name="Ensembl"/>
        </authorList>
    </citation>
    <scope>IDENTIFICATION</scope>
    <source>
        <strain evidence="6">Glennie</strain>
    </source>
</reference>
<dbReference type="InParanoid" id="A0A6I8P9Y5"/>
<evidence type="ECO:0000256" key="4">
    <source>
        <dbReference type="SAM" id="SignalP"/>
    </source>
</evidence>
<reference evidence="6" key="2">
    <citation type="submission" date="2025-09" db="UniProtKB">
        <authorList>
            <consortium name="Ensembl"/>
        </authorList>
    </citation>
    <scope>IDENTIFICATION</scope>
    <source>
        <strain evidence="6">Glennie</strain>
    </source>
</reference>
<dbReference type="Ensembl" id="ENSOANT00000052686.1">
    <property type="protein sequence ID" value="ENSOANP00000049619.1"/>
    <property type="gene ID" value="ENSOANG00000042446.1"/>
</dbReference>
<dbReference type="Pfam" id="PF07686">
    <property type="entry name" value="V-set"/>
    <property type="match status" value="1"/>
</dbReference>
<keyword evidence="1" id="KW-0391">Immunity</keyword>
<proteinExistence type="predicted"/>
<name>A0A6I8P9Y5_ORNAN</name>
<dbReference type="Gene3D" id="2.60.40.10">
    <property type="entry name" value="Immunoglobulins"/>
    <property type="match status" value="1"/>
</dbReference>
<dbReference type="GO" id="GO:0005576">
    <property type="term" value="C:extracellular region"/>
    <property type="evidence" value="ECO:0007669"/>
    <property type="project" value="UniProtKB-ARBA"/>
</dbReference>
<dbReference type="FunCoup" id="A0A6I8P9Y5">
    <property type="interactions" value="105"/>
</dbReference>
<dbReference type="InterPro" id="IPR050199">
    <property type="entry name" value="IgHV"/>
</dbReference>
<sequence length="137" mass="15498">MQLILPLVSLPLFWAGVAAQIELKQPKPMVMVSTGEKFTFECRMTGGSMSNYYMYWYRKNPNDASLTFIYNQGGYYGSGFEGAFEGKVDAWNNHLSLKLLRAELGDTGIYYCAARLTVLQPSFRAARKPQDMWEVAA</sequence>
<dbReference type="AlphaFoldDB" id="A0A6I8P9Y5"/>
<dbReference type="GO" id="GO:0002250">
    <property type="term" value="P:adaptive immune response"/>
    <property type="evidence" value="ECO:0007669"/>
    <property type="project" value="UniProtKB-KW"/>
</dbReference>